<evidence type="ECO:0000256" key="2">
    <source>
        <dbReference type="ARBA" id="ARBA00022450"/>
    </source>
</evidence>
<dbReference type="GO" id="GO:0005737">
    <property type="term" value="C:cytoplasm"/>
    <property type="evidence" value="ECO:0007669"/>
    <property type="project" value="TreeGrafter"/>
</dbReference>
<sequence>MASEPTSLSAREHAFWLLQQLVPDGRTSNLALSLRSTERLRWWPLQRAVDHLAVRHPALRTRFPTVDGLPVRQVASADEFDLRVEFLPTTSATREEDAREFARRPFDLARDFPLRVVCFVSTDPDEDYICIVLHHIVGDQASYDVLTEELVQLYDGVAERNEIPAGLRDEMPMLDALPDSDLGSIGYWQEQLRGFDTSGLALAGARPSPQRPTFAGRRISGKLSERTLAAVAELRASVRATENMVMLSAFYATLFRHGASTDLVVGVPVDARRGGEHERIGFRVSTLPLRLRIDPAQGFGAFVRQARDRFMAGIEHSAVSVEEVLTGLDRRSADWRVPLFRHMFNHRVESDTDLLIGGRVLDPESIEMDQTRLDVEFTVRPTPAGEVAVQIEYSTEVHDEAQMRALWEHFEMLLQRAALEPDRPLADLDVCTPAERAVLAGLEGAERRWTCGPTVLDEIAAMERADPDAVQVLDGERRVTRGRLGAAARTVAADLRERGVGPGDVVAVALPRGAEMAATLLGVLRCGAAYLPLDAGNPDERLAYQMADSGARAVVTDRPEPGWAGDAPVLRPPGLDGAAPGTDGPAGDPWAPCPPDSAAYVIYTSGSTGAPKGVLVSHANLHNVVCDFAERLPVGEGTTVLWSTTPAFDISALEFFLPLCRGGRLVVASKDDQTDPRALLELVSRHGVDVVQATPTALRLVADELGDELRDRTVLSGGEPLPAGLANRLLDGGCRLFNVYGPTETTIWSTAALVEAPVTGAVPIGRPVANTTVFLLDEHGAEVPPGMPGELCIAGAGVTPGYPRSPGLTAERFPSDERHGRYYRTGDIARLDADGALVVIGRNDRQIKLRGHRIELAEIEAALRDHAAVGAVAVTVEGDLQHDARVLAFVRPADPAERDLAESLWTHAARTLPPYCLPSRIIVVDAFPTTANGKVDYGRLTEALDGPRAAAPDDEDAPADAPAELLDQLVGLWREVLGRGHLGPRDHFFLNGGHSVLAVRLAQRLREEGGPDLPIRVVFDHPTPAGLAVHIAGEMVAR</sequence>
<dbReference type="NCBIfam" id="TIGR01733">
    <property type="entry name" value="AA-adenyl-dom"/>
    <property type="match status" value="1"/>
</dbReference>
<dbReference type="InterPro" id="IPR010071">
    <property type="entry name" value="AA_adenyl_dom"/>
</dbReference>
<accession>A0A7D3ZC28</accession>
<dbReference type="Proteomes" id="UP000501240">
    <property type="component" value="Chromosome"/>
</dbReference>
<dbReference type="GO" id="GO:0003824">
    <property type="term" value="F:catalytic activity"/>
    <property type="evidence" value="ECO:0007669"/>
    <property type="project" value="InterPro"/>
</dbReference>
<dbReference type="InterPro" id="IPR036736">
    <property type="entry name" value="ACP-like_sf"/>
</dbReference>
<dbReference type="Pfam" id="PF00501">
    <property type="entry name" value="AMP-binding"/>
    <property type="match status" value="1"/>
</dbReference>
<organism evidence="6 7">
    <name type="scientific">Actinomadura verrucosospora</name>
    <dbReference type="NCBI Taxonomy" id="46165"/>
    <lineage>
        <taxon>Bacteria</taxon>
        <taxon>Bacillati</taxon>
        <taxon>Actinomycetota</taxon>
        <taxon>Actinomycetes</taxon>
        <taxon>Streptosporangiales</taxon>
        <taxon>Thermomonosporaceae</taxon>
        <taxon>Actinomadura</taxon>
    </lineage>
</organism>
<gene>
    <name evidence="6" type="ORF">ACTIVE_0291</name>
</gene>
<dbReference type="Gene3D" id="3.40.50.980">
    <property type="match status" value="2"/>
</dbReference>
<dbReference type="EMBL" id="CP053892">
    <property type="protein sequence ID" value="QKG18657.1"/>
    <property type="molecule type" value="Genomic_DNA"/>
</dbReference>
<dbReference type="GO" id="GO:0043041">
    <property type="term" value="P:amino acid activation for nonribosomal peptide biosynthetic process"/>
    <property type="evidence" value="ECO:0007669"/>
    <property type="project" value="TreeGrafter"/>
</dbReference>
<dbReference type="Gene3D" id="3.30.559.30">
    <property type="entry name" value="Nonribosomal peptide synthetase, condensation domain"/>
    <property type="match status" value="1"/>
</dbReference>
<evidence type="ECO:0000259" key="5">
    <source>
        <dbReference type="PROSITE" id="PS50075"/>
    </source>
</evidence>
<dbReference type="PANTHER" id="PTHR45527:SF1">
    <property type="entry name" value="FATTY ACID SYNTHASE"/>
    <property type="match status" value="1"/>
</dbReference>
<dbReference type="Gene3D" id="1.10.1200.10">
    <property type="entry name" value="ACP-like"/>
    <property type="match status" value="1"/>
</dbReference>
<dbReference type="InterPro" id="IPR020806">
    <property type="entry name" value="PKS_PP-bd"/>
</dbReference>
<name>A0A7D3ZC28_ACTVE</name>
<proteinExistence type="predicted"/>
<dbReference type="Gene3D" id="2.30.38.10">
    <property type="entry name" value="Luciferase, Domain 3"/>
    <property type="match status" value="1"/>
</dbReference>
<dbReference type="InterPro" id="IPR020845">
    <property type="entry name" value="AMP-binding_CS"/>
</dbReference>
<dbReference type="PROSITE" id="PS00455">
    <property type="entry name" value="AMP_BINDING"/>
    <property type="match status" value="1"/>
</dbReference>
<keyword evidence="2" id="KW-0596">Phosphopantetheine</keyword>
<dbReference type="InterPro" id="IPR000873">
    <property type="entry name" value="AMP-dep_synth/lig_dom"/>
</dbReference>
<feature type="compositionally biased region" description="Low complexity" evidence="4">
    <location>
        <begin position="572"/>
        <end position="586"/>
    </location>
</feature>
<dbReference type="GO" id="GO:0044550">
    <property type="term" value="P:secondary metabolite biosynthetic process"/>
    <property type="evidence" value="ECO:0007669"/>
    <property type="project" value="TreeGrafter"/>
</dbReference>
<dbReference type="SUPFAM" id="SSF47336">
    <property type="entry name" value="ACP-like"/>
    <property type="match status" value="1"/>
</dbReference>
<dbReference type="RefSeq" id="WP_173092036.1">
    <property type="nucleotide sequence ID" value="NZ_CP053892.1"/>
</dbReference>
<dbReference type="InterPro" id="IPR045851">
    <property type="entry name" value="AMP-bd_C_sf"/>
</dbReference>
<dbReference type="SUPFAM" id="SSF56801">
    <property type="entry name" value="Acetyl-CoA synthetase-like"/>
    <property type="match status" value="1"/>
</dbReference>
<dbReference type="InterPro" id="IPR009081">
    <property type="entry name" value="PP-bd_ACP"/>
</dbReference>
<dbReference type="Pfam" id="PF00550">
    <property type="entry name" value="PP-binding"/>
    <property type="match status" value="1"/>
</dbReference>
<dbReference type="Gene3D" id="3.30.559.10">
    <property type="entry name" value="Chloramphenicol acetyltransferase-like domain"/>
    <property type="match status" value="1"/>
</dbReference>
<dbReference type="Gene3D" id="3.30.300.30">
    <property type="match status" value="1"/>
</dbReference>
<dbReference type="GO" id="GO:0031177">
    <property type="term" value="F:phosphopantetheine binding"/>
    <property type="evidence" value="ECO:0007669"/>
    <property type="project" value="InterPro"/>
</dbReference>
<evidence type="ECO:0000256" key="1">
    <source>
        <dbReference type="ARBA" id="ARBA00001957"/>
    </source>
</evidence>
<keyword evidence="7" id="KW-1185">Reference proteome</keyword>
<dbReference type="PANTHER" id="PTHR45527">
    <property type="entry name" value="NONRIBOSOMAL PEPTIDE SYNTHETASE"/>
    <property type="match status" value="1"/>
</dbReference>
<dbReference type="Pfam" id="PF00668">
    <property type="entry name" value="Condensation"/>
    <property type="match status" value="1"/>
</dbReference>
<evidence type="ECO:0000256" key="4">
    <source>
        <dbReference type="SAM" id="MobiDB-lite"/>
    </source>
</evidence>
<dbReference type="PROSITE" id="PS50075">
    <property type="entry name" value="CARRIER"/>
    <property type="match status" value="1"/>
</dbReference>
<feature type="domain" description="Carrier" evidence="5">
    <location>
        <begin position="960"/>
        <end position="1035"/>
    </location>
</feature>
<evidence type="ECO:0000256" key="3">
    <source>
        <dbReference type="ARBA" id="ARBA00022553"/>
    </source>
</evidence>
<protein>
    <submittedName>
        <fullName evidence="6">Non-ribosomal peptide synthetase</fullName>
    </submittedName>
</protein>
<reference evidence="6 7" key="1">
    <citation type="submission" date="2020-05" db="EMBL/GenBank/DDBJ databases">
        <title>Actinomadura verrucosospora NRRL-B18236 (PFL_A860) Genome sequencing and assembly.</title>
        <authorList>
            <person name="Samborskyy M."/>
        </authorList>
    </citation>
    <scope>NUCLEOTIDE SEQUENCE [LARGE SCALE GENOMIC DNA]</scope>
    <source>
        <strain evidence="6 7">NRRL:B18236</strain>
    </source>
</reference>
<dbReference type="SUPFAM" id="SSF52777">
    <property type="entry name" value="CoA-dependent acyltransferases"/>
    <property type="match status" value="2"/>
</dbReference>
<dbReference type="AlphaFoldDB" id="A0A7D3ZC28"/>
<evidence type="ECO:0000313" key="6">
    <source>
        <dbReference type="EMBL" id="QKG18657.1"/>
    </source>
</evidence>
<keyword evidence="3" id="KW-0597">Phosphoprotein</keyword>
<dbReference type="InterPro" id="IPR025110">
    <property type="entry name" value="AMP-bd_C"/>
</dbReference>
<dbReference type="SMART" id="SM00823">
    <property type="entry name" value="PKS_PP"/>
    <property type="match status" value="1"/>
</dbReference>
<dbReference type="GO" id="GO:0008610">
    <property type="term" value="P:lipid biosynthetic process"/>
    <property type="evidence" value="ECO:0007669"/>
    <property type="project" value="UniProtKB-ARBA"/>
</dbReference>
<dbReference type="Pfam" id="PF13193">
    <property type="entry name" value="AMP-binding_C"/>
    <property type="match status" value="1"/>
</dbReference>
<dbReference type="InterPro" id="IPR023213">
    <property type="entry name" value="CAT-like_dom_sf"/>
</dbReference>
<evidence type="ECO:0000313" key="7">
    <source>
        <dbReference type="Proteomes" id="UP000501240"/>
    </source>
</evidence>
<comment type="cofactor">
    <cofactor evidence="1">
        <name>pantetheine 4'-phosphate</name>
        <dbReference type="ChEBI" id="CHEBI:47942"/>
    </cofactor>
</comment>
<feature type="region of interest" description="Disordered" evidence="4">
    <location>
        <begin position="558"/>
        <end position="586"/>
    </location>
</feature>
<dbReference type="InterPro" id="IPR001242">
    <property type="entry name" value="Condensation_dom"/>
</dbReference>